<comment type="caution">
    <text evidence="3">The sequence shown here is derived from an EMBL/GenBank/DDBJ whole genome shotgun (WGS) entry which is preliminary data.</text>
</comment>
<dbReference type="AlphaFoldDB" id="A0AAW2RC91"/>
<dbReference type="InterPro" id="IPR004332">
    <property type="entry name" value="Transposase_MuDR"/>
</dbReference>
<sequence length="431" mass="49226">MPPPAYHPESQTITVAFFYGGELKNLPVATCIGGKVKKFDYVNATHMNKSNLGLFAEKCGFTDVEGIRYYIMKNYGFKILLSDTEILESALEQLGKYREWCVYIEYNPPLPEEVAVNTGEEERIVHNTENRKGKGKIDGKGKGKAKKKLNFAEDIEYLGTDMEFLGETINVNENVDMVGLSRDNQGVDEPSRRGDVGVDDPDIEEDESDSDFLENDYDMNNDNSEDDDELFKEYVNETEDEHGTGLETSSESNSDDVVVSEADMDEHRVSDDDDKGSEHAVFNPAQIYDPSLELGMIFSSKAEFKKAVQSHGIRHKRSLKFTKNDSFRVYCVCTGEGCEWKIHATKIKNEKTFQINFYNSEHSCPQVFNVRNVKTSWLSERFLQDFKTDPKRNVKGWRVDIMNKLRCHVSRDQAYRAKRQALKKLEGSPEH</sequence>
<evidence type="ECO:0000256" key="1">
    <source>
        <dbReference type="SAM" id="MobiDB-lite"/>
    </source>
</evidence>
<feature type="region of interest" description="Disordered" evidence="1">
    <location>
        <begin position="181"/>
        <end position="226"/>
    </location>
</feature>
<protein>
    <recommendedName>
        <fullName evidence="2">Transposase MuDR plant domain-containing protein</fullName>
    </recommendedName>
</protein>
<dbReference type="EMBL" id="JACGWJ010000013">
    <property type="protein sequence ID" value="KAL0377895.1"/>
    <property type="molecule type" value="Genomic_DNA"/>
</dbReference>
<reference evidence="3" key="1">
    <citation type="submission" date="2020-06" db="EMBL/GenBank/DDBJ databases">
        <authorList>
            <person name="Li T."/>
            <person name="Hu X."/>
            <person name="Zhang T."/>
            <person name="Song X."/>
            <person name="Zhang H."/>
            <person name="Dai N."/>
            <person name="Sheng W."/>
            <person name="Hou X."/>
            <person name="Wei L."/>
        </authorList>
    </citation>
    <scope>NUCLEOTIDE SEQUENCE</scope>
    <source>
        <strain evidence="3">G02</strain>
        <tissue evidence="3">Leaf</tissue>
    </source>
</reference>
<proteinExistence type="predicted"/>
<gene>
    <name evidence="3" type="ORF">Sradi_3095000</name>
</gene>
<evidence type="ECO:0000313" key="3">
    <source>
        <dbReference type="EMBL" id="KAL0377895.1"/>
    </source>
</evidence>
<dbReference type="PANTHER" id="PTHR31973:SF187">
    <property type="entry name" value="MUTATOR TRANSPOSASE MUDRA PROTEIN"/>
    <property type="match status" value="1"/>
</dbReference>
<dbReference type="Pfam" id="PF03108">
    <property type="entry name" value="DBD_Tnp_Mut"/>
    <property type="match status" value="1"/>
</dbReference>
<feature type="domain" description="Transposase MuDR plant" evidence="2">
    <location>
        <begin position="292"/>
        <end position="355"/>
    </location>
</feature>
<accession>A0AAW2RC91</accession>
<organism evidence="3">
    <name type="scientific">Sesamum radiatum</name>
    <name type="common">Black benniseed</name>
    <dbReference type="NCBI Taxonomy" id="300843"/>
    <lineage>
        <taxon>Eukaryota</taxon>
        <taxon>Viridiplantae</taxon>
        <taxon>Streptophyta</taxon>
        <taxon>Embryophyta</taxon>
        <taxon>Tracheophyta</taxon>
        <taxon>Spermatophyta</taxon>
        <taxon>Magnoliopsida</taxon>
        <taxon>eudicotyledons</taxon>
        <taxon>Gunneridae</taxon>
        <taxon>Pentapetalae</taxon>
        <taxon>asterids</taxon>
        <taxon>lamiids</taxon>
        <taxon>Lamiales</taxon>
        <taxon>Pedaliaceae</taxon>
        <taxon>Sesamum</taxon>
    </lineage>
</organism>
<name>A0AAW2RC91_SESRA</name>
<reference evidence="3" key="2">
    <citation type="journal article" date="2024" name="Plant">
        <title>Genomic evolution and insights into agronomic trait innovations of Sesamum species.</title>
        <authorList>
            <person name="Miao H."/>
            <person name="Wang L."/>
            <person name="Qu L."/>
            <person name="Liu H."/>
            <person name="Sun Y."/>
            <person name="Le M."/>
            <person name="Wang Q."/>
            <person name="Wei S."/>
            <person name="Zheng Y."/>
            <person name="Lin W."/>
            <person name="Duan Y."/>
            <person name="Cao H."/>
            <person name="Xiong S."/>
            <person name="Wang X."/>
            <person name="Wei L."/>
            <person name="Li C."/>
            <person name="Ma Q."/>
            <person name="Ju M."/>
            <person name="Zhao R."/>
            <person name="Li G."/>
            <person name="Mu C."/>
            <person name="Tian Q."/>
            <person name="Mei H."/>
            <person name="Zhang T."/>
            <person name="Gao T."/>
            <person name="Zhang H."/>
        </authorList>
    </citation>
    <scope>NUCLEOTIDE SEQUENCE</scope>
    <source>
        <strain evidence="3">G02</strain>
    </source>
</reference>
<dbReference type="PANTHER" id="PTHR31973">
    <property type="entry name" value="POLYPROTEIN, PUTATIVE-RELATED"/>
    <property type="match status" value="1"/>
</dbReference>
<feature type="compositionally biased region" description="Acidic residues" evidence="1">
    <location>
        <begin position="197"/>
        <end position="226"/>
    </location>
</feature>
<feature type="region of interest" description="Disordered" evidence="1">
    <location>
        <begin position="238"/>
        <end position="257"/>
    </location>
</feature>
<feature type="compositionally biased region" description="Low complexity" evidence="1">
    <location>
        <begin position="247"/>
        <end position="257"/>
    </location>
</feature>
<evidence type="ECO:0000259" key="2">
    <source>
        <dbReference type="Pfam" id="PF03108"/>
    </source>
</evidence>